<keyword evidence="2" id="KW-0732">Signal</keyword>
<dbReference type="EMBL" id="QHKI01000047">
    <property type="protein sequence ID" value="RSM75546.1"/>
    <property type="molecule type" value="Genomic_DNA"/>
</dbReference>
<evidence type="ECO:0000313" key="4">
    <source>
        <dbReference type="Proteomes" id="UP000287547"/>
    </source>
</evidence>
<dbReference type="Proteomes" id="UP000287547">
    <property type="component" value="Unassembled WGS sequence"/>
</dbReference>
<feature type="signal peptide" evidence="2">
    <location>
        <begin position="1"/>
        <end position="27"/>
    </location>
</feature>
<feature type="chain" id="PRO_5019435227" description="PLAT domain-containing protein" evidence="2">
    <location>
        <begin position="28"/>
        <end position="172"/>
    </location>
</feature>
<proteinExistence type="predicted"/>
<dbReference type="RefSeq" id="WP_037264672.1">
    <property type="nucleotide sequence ID" value="NZ_QHKI01000047.1"/>
</dbReference>
<feature type="region of interest" description="Disordered" evidence="1">
    <location>
        <begin position="107"/>
        <end position="130"/>
    </location>
</feature>
<evidence type="ECO:0000313" key="3">
    <source>
        <dbReference type="EMBL" id="RSM75546.1"/>
    </source>
</evidence>
<dbReference type="OrthoDB" id="6194471at2"/>
<evidence type="ECO:0000256" key="1">
    <source>
        <dbReference type="SAM" id="MobiDB-lite"/>
    </source>
</evidence>
<name>A0A428YY73_KIBAR</name>
<evidence type="ECO:0008006" key="5">
    <source>
        <dbReference type="Google" id="ProtNLM"/>
    </source>
</evidence>
<comment type="caution">
    <text evidence="3">The sequence shown here is derived from an EMBL/GenBank/DDBJ whole genome shotgun (WGS) entry which is preliminary data.</text>
</comment>
<feature type="compositionally biased region" description="Polar residues" evidence="1">
    <location>
        <begin position="114"/>
        <end position="123"/>
    </location>
</feature>
<evidence type="ECO:0000256" key="2">
    <source>
        <dbReference type="SAM" id="SignalP"/>
    </source>
</evidence>
<accession>A0A428YY73</accession>
<organism evidence="3 4">
    <name type="scientific">Kibdelosporangium aridum</name>
    <dbReference type="NCBI Taxonomy" id="2030"/>
    <lineage>
        <taxon>Bacteria</taxon>
        <taxon>Bacillati</taxon>
        <taxon>Actinomycetota</taxon>
        <taxon>Actinomycetes</taxon>
        <taxon>Pseudonocardiales</taxon>
        <taxon>Pseudonocardiaceae</taxon>
        <taxon>Kibdelosporangium</taxon>
    </lineage>
</organism>
<sequence>MSILKRRKVVVLGVTLSLVLGAGLAAAAQKTFSAASLTRVTVVTEDAPKPTITETTFKDFATSVISASGDSHILVRFSAESACYGGSGYCTARILVDGGEADPKAGEDFRFDSTDNNTATSKSLESHSMERVRTVKATADGTHTIQVQVAVKGVGVNWDLDDWTLSAWALAP</sequence>
<protein>
    <recommendedName>
        <fullName evidence="5">PLAT domain-containing protein</fullName>
    </recommendedName>
</protein>
<dbReference type="AlphaFoldDB" id="A0A428YY73"/>
<reference evidence="3 4" key="1">
    <citation type="submission" date="2018-05" db="EMBL/GenBank/DDBJ databases">
        <title>Evolution of GPA BGCs.</title>
        <authorList>
            <person name="Waglechner N."/>
            <person name="Wright G.D."/>
        </authorList>
    </citation>
    <scope>NUCLEOTIDE SEQUENCE [LARGE SCALE GENOMIC DNA]</scope>
    <source>
        <strain evidence="3 4">A82846</strain>
    </source>
</reference>
<gene>
    <name evidence="3" type="ORF">DMH04_38135</name>
</gene>